<dbReference type="NCBIfam" id="TIGR00210">
    <property type="entry name" value="gltS"/>
    <property type="match status" value="1"/>
</dbReference>
<keyword evidence="1" id="KW-1003">Cell membrane</keyword>
<evidence type="ECO:0000313" key="3">
    <source>
        <dbReference type="EMBL" id="ADO77969.1"/>
    </source>
</evidence>
<evidence type="ECO:0000256" key="1">
    <source>
        <dbReference type="HAMAP-Rule" id="MF_02062"/>
    </source>
</evidence>
<comment type="similarity">
    <text evidence="1">Belongs to the glutamate:Na(+) symporter (ESS) (TC 2.A.27) family.</text>
</comment>
<dbReference type="Proteomes" id="UP000006866">
    <property type="component" value="Chromosome"/>
</dbReference>
<name>E3DQQ8_HALPG</name>
<keyword evidence="1" id="KW-1133">Transmembrane helix</keyword>
<dbReference type="eggNOG" id="COG0786">
    <property type="taxonomic scope" value="Bacteria"/>
</dbReference>
<accession>E3DQQ8</accession>
<dbReference type="Pfam" id="PF03616">
    <property type="entry name" value="Glt_symporter"/>
    <property type="match status" value="1"/>
</dbReference>
<keyword evidence="4" id="KW-1185">Reference proteome</keyword>
<dbReference type="KEGG" id="hpk:Hprae_1844"/>
<feature type="transmembrane region" description="Helical" evidence="1">
    <location>
        <begin position="367"/>
        <end position="394"/>
    </location>
</feature>
<keyword evidence="1" id="KW-0739">Sodium transport</keyword>
<dbReference type="GO" id="GO:0015501">
    <property type="term" value="F:glutamate:sodium symporter activity"/>
    <property type="evidence" value="ECO:0007669"/>
    <property type="project" value="UniProtKB-UniRule"/>
</dbReference>
<feature type="transmembrane region" description="Helical" evidence="1">
    <location>
        <begin position="36"/>
        <end position="53"/>
    </location>
</feature>
<keyword evidence="1" id="KW-0813">Transport</keyword>
<dbReference type="STRING" id="572479.Hprae_1844"/>
<proteinExistence type="inferred from homology"/>
<keyword evidence="1" id="KW-0406">Ion transport</keyword>
<gene>
    <name evidence="3" type="ordered locus">Hprae_1844</name>
</gene>
<feature type="transmembrane region" description="Helical" evidence="1">
    <location>
        <begin position="209"/>
        <end position="230"/>
    </location>
</feature>
<comment type="function">
    <text evidence="1">Catalyzes the sodium-dependent transport of glutamate.</text>
</comment>
<comment type="subcellular location">
    <subcellularLocation>
        <location evidence="1">Cell membrane</location>
        <topology evidence="1">Multi-pass membrane protein</topology>
    </subcellularLocation>
</comment>
<feature type="transmembrane region" description="Helical" evidence="1">
    <location>
        <begin position="330"/>
        <end position="347"/>
    </location>
</feature>
<dbReference type="GO" id="GO:0005886">
    <property type="term" value="C:plasma membrane"/>
    <property type="evidence" value="ECO:0007669"/>
    <property type="project" value="UniProtKB-SubCell"/>
</dbReference>
<feature type="transmembrane region" description="Helical" evidence="1">
    <location>
        <begin position="155"/>
        <end position="177"/>
    </location>
</feature>
<feature type="transmembrane region" description="Helical" evidence="1">
    <location>
        <begin position="242"/>
        <end position="259"/>
    </location>
</feature>
<dbReference type="PANTHER" id="PTHR36178:SF1">
    <property type="entry name" value="SODIUM_GLUTAMATE SYMPORTER"/>
    <property type="match status" value="1"/>
</dbReference>
<dbReference type="AlphaFoldDB" id="E3DQQ8"/>
<dbReference type="OrthoDB" id="4921038at2"/>
<feature type="transmembrane region" description="Helical" evidence="1">
    <location>
        <begin position="97"/>
        <end position="116"/>
    </location>
</feature>
<feature type="transmembrane region" description="Helical" evidence="1">
    <location>
        <begin position="7"/>
        <end position="24"/>
    </location>
</feature>
<feature type="transmembrane region" description="Helical" evidence="1">
    <location>
        <begin position="65"/>
        <end position="85"/>
    </location>
</feature>
<feature type="transmembrane region" description="Helical" evidence="1">
    <location>
        <begin position="299"/>
        <end position="323"/>
    </location>
</feature>
<keyword evidence="1" id="KW-0472">Membrane</keyword>
<keyword evidence="1" id="KW-0812">Transmembrane</keyword>
<dbReference type="EMBL" id="CP002175">
    <property type="protein sequence ID" value="ADO77969.1"/>
    <property type="molecule type" value="Genomic_DNA"/>
</dbReference>
<reference evidence="3 4" key="2">
    <citation type="journal article" date="2011" name="Stand. Genomic Sci.">
        <title>Complete genome sequence of the extremely halophilic Halanaerobium praevalens type strain (GSL).</title>
        <authorList>
            <person name="Ivanova N."/>
            <person name="Sikorski J."/>
            <person name="Chertkov O."/>
            <person name="Nolan M."/>
            <person name="Lucas S."/>
            <person name="Hammon N."/>
            <person name="Deshpande S."/>
            <person name="Cheng J.F."/>
            <person name="Tapia R."/>
            <person name="Han C."/>
            <person name="Goodwin L."/>
            <person name="Pitluck S."/>
            <person name="Huntemann M."/>
            <person name="Liolios K."/>
            <person name="Pagani I."/>
            <person name="Mavromatis K."/>
            <person name="Ovchinikova G."/>
            <person name="Pati A."/>
            <person name="Chen A."/>
            <person name="Palaniappan K."/>
            <person name="Land M."/>
            <person name="Hauser L."/>
            <person name="Brambilla E.M."/>
            <person name="Kannan K.P."/>
            <person name="Rohde M."/>
            <person name="Tindall B.J."/>
            <person name="Goker M."/>
            <person name="Detter J.C."/>
            <person name="Woyke T."/>
            <person name="Bristow J."/>
            <person name="Eisen J.A."/>
            <person name="Markowitz V."/>
            <person name="Hugenholtz P."/>
            <person name="Kyrpides N.C."/>
            <person name="Klenk H.P."/>
            <person name="Lapidus A."/>
        </authorList>
    </citation>
    <scope>NUCLEOTIDE SEQUENCE [LARGE SCALE GENOMIC DNA]</scope>
    <source>
        <strain evidence="4">ATCC 33744 / DSM 2228 / GSL</strain>
    </source>
</reference>
<feature type="transmembrane region" description="Helical" evidence="1">
    <location>
        <begin position="271"/>
        <end position="293"/>
    </location>
</feature>
<dbReference type="PANTHER" id="PTHR36178">
    <property type="entry name" value="SLR0625 PROTEIN"/>
    <property type="match status" value="1"/>
</dbReference>
<dbReference type="HOGENOM" id="CLU_040907_0_0_9"/>
<dbReference type="RefSeq" id="WP_014553986.1">
    <property type="nucleotide sequence ID" value="NC_017455.1"/>
</dbReference>
<dbReference type="PATRIC" id="fig|572479.3.peg.1877"/>
<dbReference type="InterPro" id="IPR004445">
    <property type="entry name" value="GltS"/>
</dbReference>
<dbReference type="HAMAP" id="MF_02062">
    <property type="entry name" value="GltS"/>
    <property type="match status" value="1"/>
</dbReference>
<keyword evidence="1" id="KW-0029">Amino-acid transport</keyword>
<evidence type="ECO:0000313" key="4">
    <source>
        <dbReference type="Proteomes" id="UP000006866"/>
    </source>
</evidence>
<reference evidence="4" key="1">
    <citation type="submission" date="2010-10" db="EMBL/GenBank/DDBJ databases">
        <title>The complete genome of Halanaerobium praevalens DSM 2228.</title>
        <authorList>
            <consortium name="US DOE Joint Genome Institute (JGI-PGF)"/>
            <person name="Lucas S."/>
            <person name="Copeland A."/>
            <person name="Lapidus A."/>
            <person name="Glavina del Rio T."/>
            <person name="Dalin E."/>
            <person name="Tice H."/>
            <person name="Bruce D."/>
            <person name="Goodwin L."/>
            <person name="Pitluck S."/>
            <person name="Kyrpides N."/>
            <person name="Mavromatis K."/>
            <person name="Ivanova N."/>
            <person name="Ovchinnikova G."/>
            <person name="Chertkov O."/>
            <person name="Detter J.C."/>
            <person name="Han C."/>
            <person name="Larimer F."/>
            <person name="Land M."/>
            <person name="Hauser L."/>
            <person name="Markowitz V."/>
            <person name="Cheng J.-F."/>
            <person name="Hugenholtz P."/>
            <person name="Woyke T."/>
            <person name="Wu D."/>
            <person name="Tindall B."/>
            <person name="Pomrenke H.G."/>
            <person name="Brambilla E."/>
            <person name="Klenk H.-P."/>
            <person name="Eisen J.A."/>
        </authorList>
    </citation>
    <scope>NUCLEOTIDE SEQUENCE [LARGE SCALE GENOMIC DNA]</scope>
    <source>
        <strain evidence="4">ATCC 33744 / DSM 2228 / GSL</strain>
    </source>
</reference>
<keyword evidence="1" id="KW-0769">Symport</keyword>
<evidence type="ECO:0000256" key="2">
    <source>
        <dbReference type="NCBIfam" id="TIGR00210"/>
    </source>
</evidence>
<feature type="transmembrane region" description="Helical" evidence="1">
    <location>
        <begin position="128"/>
        <end position="149"/>
    </location>
</feature>
<protein>
    <recommendedName>
        <fullName evidence="1 2">Sodium/glutamate symporter</fullName>
    </recommendedName>
</protein>
<sequence>MEINLDMIQTITLAVVIYYFGNWVRSKVDFLDRFCIPAPVIGGILFAFLNLIMRESGVLFLNFDTSLQSPAMIVFFTTVGLGASLELVKKGGIQVALFWLVATFIALGQNAISIVLSKILHINPLMALLSGSISMIGGHGTGAAFGQLFEQQYGIEGALTAAMAAATFGLVIGGLIGGPIGKKLIEKNNLNPQPEQYENKQKGEQEERLNYQSIFKTFMVILIAMSFGSVVEKFFDSLNFTLPAYISAMIIAALILNLGEATGKWEINSKANNLIGSIGLNIFLSMALMSLRLWELADIAGPMLIILIAQAIFMALMAYFVVFKLMNKDYDGAVLSGGICGFGMGATPNGVANMEALVDKFGSAPRAFFVLPIVGAFLIDFTNAIIITTVANLIA</sequence>
<organism evidence="3 4">
    <name type="scientific">Halanaerobium praevalens (strain ATCC 33744 / DSM 2228 / GSL)</name>
    <dbReference type="NCBI Taxonomy" id="572479"/>
    <lineage>
        <taxon>Bacteria</taxon>
        <taxon>Bacillati</taxon>
        <taxon>Bacillota</taxon>
        <taxon>Clostridia</taxon>
        <taxon>Halanaerobiales</taxon>
        <taxon>Halanaerobiaceae</taxon>
        <taxon>Halanaerobium</taxon>
    </lineage>
</organism>
<keyword evidence="1" id="KW-0915">Sodium</keyword>
<dbReference type="GO" id="GO:0015813">
    <property type="term" value="P:L-glutamate transmembrane transport"/>
    <property type="evidence" value="ECO:0007669"/>
    <property type="project" value="UniProtKB-UniRule"/>
</dbReference>